<dbReference type="Gene3D" id="3.80.10.10">
    <property type="entry name" value="Ribonuclease Inhibitor"/>
    <property type="match status" value="1"/>
</dbReference>
<keyword evidence="2" id="KW-1185">Reference proteome</keyword>
<dbReference type="AlphaFoldDB" id="S7RGR8"/>
<accession>S7RGR8</accession>
<dbReference type="GeneID" id="19300809"/>
<gene>
    <name evidence="1" type="ORF">GLOTRDRAFT_122104</name>
</gene>
<proteinExistence type="predicted"/>
<dbReference type="InterPro" id="IPR032675">
    <property type="entry name" value="LRR_dom_sf"/>
</dbReference>
<protein>
    <recommendedName>
        <fullName evidence="3">F-box domain-containing protein</fullName>
    </recommendedName>
</protein>
<organism evidence="1 2">
    <name type="scientific">Gloeophyllum trabeum (strain ATCC 11539 / FP-39264 / Madison 617)</name>
    <name type="common">Brown rot fungus</name>
    <dbReference type="NCBI Taxonomy" id="670483"/>
    <lineage>
        <taxon>Eukaryota</taxon>
        <taxon>Fungi</taxon>
        <taxon>Dikarya</taxon>
        <taxon>Basidiomycota</taxon>
        <taxon>Agaricomycotina</taxon>
        <taxon>Agaricomycetes</taxon>
        <taxon>Gloeophyllales</taxon>
        <taxon>Gloeophyllaceae</taxon>
        <taxon>Gloeophyllum</taxon>
    </lineage>
</organism>
<dbReference type="Proteomes" id="UP000030669">
    <property type="component" value="Unassembled WGS sequence"/>
</dbReference>
<evidence type="ECO:0000313" key="1">
    <source>
        <dbReference type="EMBL" id="EPQ53410.1"/>
    </source>
</evidence>
<dbReference type="SUPFAM" id="SSF52058">
    <property type="entry name" value="L domain-like"/>
    <property type="match status" value="1"/>
</dbReference>
<dbReference type="EMBL" id="KB469305">
    <property type="protein sequence ID" value="EPQ53410.1"/>
    <property type="molecule type" value="Genomic_DNA"/>
</dbReference>
<evidence type="ECO:0008006" key="3">
    <source>
        <dbReference type="Google" id="ProtNLM"/>
    </source>
</evidence>
<dbReference type="OMA" id="LRCIEWS"/>
<sequence length="483" mass="54722">MQMSSKCPRELWLAIFTHYLEAGGDRDVLRQVSRQWRALVDEAPEFWENVTLCKPAHFEDAQKFADCLRRSHERPMDIELKASHTGPKKALAVAKTLRKHTERLRTLYVEHTDPLVLSKMVRRIGWNRKYLRARPTPRLQALGISCKSEAPTVSSVDEAGRTFVHNPSVFISSLSLRKLSIPLDFELAPGASFWSRLTSLEIAEDYIRGNVNNDLSLEFVLDLLRLSPALEEFTFRCKRLPWLNLPQCPKDVQLERLQCMDIAIPHIGLSLLERIDAPHLVSLTLRGHRGDSSSPLWPPSSLQALESIVDDMCRSPLSAALKFPELRDLQLVDIKELRAPPLFFCGLTTVRSLQLERCDFSGYLEEDDIGLGCPEEAGLETLEFRACHSFILANLQKLYSAFRERGARLPRPHIESCPQVTQLEADLLWESLENPELSTGALPTPLPPHFRGPSLLGPAFEFVSPKESRTMQRWSGDSSDEGD</sequence>
<dbReference type="HOGENOM" id="CLU_565055_0_0_1"/>
<dbReference type="RefSeq" id="XP_007867757.1">
    <property type="nucleotide sequence ID" value="XM_007869566.1"/>
</dbReference>
<evidence type="ECO:0000313" key="2">
    <source>
        <dbReference type="Proteomes" id="UP000030669"/>
    </source>
</evidence>
<reference evidence="1 2" key="1">
    <citation type="journal article" date="2012" name="Science">
        <title>The Paleozoic origin of enzymatic lignin decomposition reconstructed from 31 fungal genomes.</title>
        <authorList>
            <person name="Floudas D."/>
            <person name="Binder M."/>
            <person name="Riley R."/>
            <person name="Barry K."/>
            <person name="Blanchette R.A."/>
            <person name="Henrissat B."/>
            <person name="Martinez A.T."/>
            <person name="Otillar R."/>
            <person name="Spatafora J.W."/>
            <person name="Yadav J.S."/>
            <person name="Aerts A."/>
            <person name="Benoit I."/>
            <person name="Boyd A."/>
            <person name="Carlson A."/>
            <person name="Copeland A."/>
            <person name="Coutinho P.M."/>
            <person name="de Vries R.P."/>
            <person name="Ferreira P."/>
            <person name="Findley K."/>
            <person name="Foster B."/>
            <person name="Gaskell J."/>
            <person name="Glotzer D."/>
            <person name="Gorecki P."/>
            <person name="Heitman J."/>
            <person name="Hesse C."/>
            <person name="Hori C."/>
            <person name="Igarashi K."/>
            <person name="Jurgens J.A."/>
            <person name="Kallen N."/>
            <person name="Kersten P."/>
            <person name="Kohler A."/>
            <person name="Kuees U."/>
            <person name="Kumar T.K.A."/>
            <person name="Kuo A."/>
            <person name="LaButti K."/>
            <person name="Larrondo L.F."/>
            <person name="Lindquist E."/>
            <person name="Ling A."/>
            <person name="Lombard V."/>
            <person name="Lucas S."/>
            <person name="Lundell T."/>
            <person name="Martin R."/>
            <person name="McLaughlin D.J."/>
            <person name="Morgenstern I."/>
            <person name="Morin E."/>
            <person name="Murat C."/>
            <person name="Nagy L.G."/>
            <person name="Nolan M."/>
            <person name="Ohm R.A."/>
            <person name="Patyshakuliyeva A."/>
            <person name="Rokas A."/>
            <person name="Ruiz-Duenas F.J."/>
            <person name="Sabat G."/>
            <person name="Salamov A."/>
            <person name="Samejima M."/>
            <person name="Schmutz J."/>
            <person name="Slot J.C."/>
            <person name="St John F."/>
            <person name="Stenlid J."/>
            <person name="Sun H."/>
            <person name="Sun S."/>
            <person name="Syed K."/>
            <person name="Tsang A."/>
            <person name="Wiebenga A."/>
            <person name="Young D."/>
            <person name="Pisabarro A."/>
            <person name="Eastwood D.C."/>
            <person name="Martin F."/>
            <person name="Cullen D."/>
            <person name="Grigoriev I.V."/>
            <person name="Hibbett D.S."/>
        </authorList>
    </citation>
    <scope>NUCLEOTIDE SEQUENCE [LARGE SCALE GENOMIC DNA]</scope>
    <source>
        <strain evidence="1 2">ATCC 11539</strain>
    </source>
</reference>
<name>S7RGR8_GLOTA</name>
<dbReference type="KEGG" id="gtr:GLOTRDRAFT_122104"/>